<gene>
    <name evidence="1" type="ORF">M407DRAFT_101205</name>
</gene>
<keyword evidence="2" id="KW-1185">Reference proteome</keyword>
<reference evidence="2" key="2">
    <citation type="submission" date="2015-01" db="EMBL/GenBank/DDBJ databases">
        <title>Evolutionary Origins and Diversification of the Mycorrhizal Mutualists.</title>
        <authorList>
            <consortium name="DOE Joint Genome Institute"/>
            <consortium name="Mycorrhizal Genomics Consortium"/>
            <person name="Kohler A."/>
            <person name="Kuo A."/>
            <person name="Nagy L.G."/>
            <person name="Floudas D."/>
            <person name="Copeland A."/>
            <person name="Barry K.W."/>
            <person name="Cichocki N."/>
            <person name="Veneault-Fourrey C."/>
            <person name="LaButti K."/>
            <person name="Lindquist E.A."/>
            <person name="Lipzen A."/>
            <person name="Lundell T."/>
            <person name="Morin E."/>
            <person name="Murat C."/>
            <person name="Riley R."/>
            <person name="Ohm R."/>
            <person name="Sun H."/>
            <person name="Tunlid A."/>
            <person name="Henrissat B."/>
            <person name="Grigoriev I.V."/>
            <person name="Hibbett D.S."/>
            <person name="Martin F."/>
        </authorList>
    </citation>
    <scope>NUCLEOTIDE SEQUENCE [LARGE SCALE GENOMIC DNA]</scope>
    <source>
        <strain evidence="2">MUT 4182</strain>
    </source>
</reference>
<dbReference type="HOGENOM" id="CLU_3015915_0_0_1"/>
<evidence type="ECO:0000313" key="1">
    <source>
        <dbReference type="EMBL" id="KIO24418.1"/>
    </source>
</evidence>
<accession>A0A0C3KSJ1</accession>
<name>A0A0C3KSJ1_9AGAM</name>
<proteinExistence type="predicted"/>
<sequence>MQVVRIPSLARQTTSSGIRMKKMDLYAATPLPPLRTTPFAGASLFATATNLHTVLA</sequence>
<protein>
    <submittedName>
        <fullName evidence="1">Uncharacterized protein</fullName>
    </submittedName>
</protein>
<organism evidence="1 2">
    <name type="scientific">Tulasnella calospora MUT 4182</name>
    <dbReference type="NCBI Taxonomy" id="1051891"/>
    <lineage>
        <taxon>Eukaryota</taxon>
        <taxon>Fungi</taxon>
        <taxon>Dikarya</taxon>
        <taxon>Basidiomycota</taxon>
        <taxon>Agaricomycotina</taxon>
        <taxon>Agaricomycetes</taxon>
        <taxon>Cantharellales</taxon>
        <taxon>Tulasnellaceae</taxon>
        <taxon>Tulasnella</taxon>
    </lineage>
</organism>
<dbReference type="Proteomes" id="UP000054248">
    <property type="component" value="Unassembled WGS sequence"/>
</dbReference>
<evidence type="ECO:0000313" key="2">
    <source>
        <dbReference type="Proteomes" id="UP000054248"/>
    </source>
</evidence>
<dbReference type="AlphaFoldDB" id="A0A0C3KSJ1"/>
<reference evidence="1 2" key="1">
    <citation type="submission" date="2014-04" db="EMBL/GenBank/DDBJ databases">
        <authorList>
            <consortium name="DOE Joint Genome Institute"/>
            <person name="Kuo A."/>
            <person name="Girlanda M."/>
            <person name="Perotto S."/>
            <person name="Kohler A."/>
            <person name="Nagy L.G."/>
            <person name="Floudas D."/>
            <person name="Copeland A."/>
            <person name="Barry K.W."/>
            <person name="Cichocki N."/>
            <person name="Veneault-Fourrey C."/>
            <person name="LaButti K."/>
            <person name="Lindquist E.A."/>
            <person name="Lipzen A."/>
            <person name="Lundell T."/>
            <person name="Morin E."/>
            <person name="Murat C."/>
            <person name="Sun H."/>
            <person name="Tunlid A."/>
            <person name="Henrissat B."/>
            <person name="Grigoriev I.V."/>
            <person name="Hibbett D.S."/>
            <person name="Martin F."/>
            <person name="Nordberg H.P."/>
            <person name="Cantor M.N."/>
            <person name="Hua S.X."/>
        </authorList>
    </citation>
    <scope>NUCLEOTIDE SEQUENCE [LARGE SCALE GENOMIC DNA]</scope>
    <source>
        <strain evidence="1 2">MUT 4182</strain>
    </source>
</reference>
<dbReference type="EMBL" id="KN823061">
    <property type="protein sequence ID" value="KIO24418.1"/>
    <property type="molecule type" value="Genomic_DNA"/>
</dbReference>